<evidence type="ECO:0000313" key="8">
    <source>
        <dbReference type="Proteomes" id="UP000465241"/>
    </source>
</evidence>
<evidence type="ECO:0000256" key="1">
    <source>
        <dbReference type="ARBA" id="ARBA00009080"/>
    </source>
</evidence>
<dbReference type="Pfam" id="PF03446">
    <property type="entry name" value="NAD_binding_2"/>
    <property type="match status" value="1"/>
</dbReference>
<name>A0A7I9WN53_9MYCO</name>
<dbReference type="GO" id="GO:0050661">
    <property type="term" value="F:NADP binding"/>
    <property type="evidence" value="ECO:0007669"/>
    <property type="project" value="InterPro"/>
</dbReference>
<dbReference type="InterPro" id="IPR008927">
    <property type="entry name" value="6-PGluconate_DH-like_C_sf"/>
</dbReference>
<evidence type="ECO:0000313" key="7">
    <source>
        <dbReference type="EMBL" id="GFG58768.1"/>
    </source>
</evidence>
<dbReference type="InterPro" id="IPR006115">
    <property type="entry name" value="6PGDH_NADP-bd"/>
</dbReference>
<evidence type="ECO:0000256" key="2">
    <source>
        <dbReference type="ARBA" id="ARBA00023002"/>
    </source>
</evidence>
<keyword evidence="8" id="KW-1185">Reference proteome</keyword>
<dbReference type="InterPro" id="IPR036291">
    <property type="entry name" value="NAD(P)-bd_dom_sf"/>
</dbReference>
<feature type="active site" evidence="4">
    <location>
        <position position="178"/>
    </location>
</feature>
<evidence type="ECO:0000259" key="6">
    <source>
        <dbReference type="Pfam" id="PF14833"/>
    </source>
</evidence>
<evidence type="ECO:0000259" key="5">
    <source>
        <dbReference type="Pfam" id="PF03446"/>
    </source>
</evidence>
<comment type="caution">
    <text evidence="7">The sequence shown here is derived from an EMBL/GenBank/DDBJ whole genome shotgun (WGS) entry which is preliminary data.</text>
</comment>
<comment type="similarity">
    <text evidence="1">Belongs to the HIBADH-related family.</text>
</comment>
<accession>A0A7I9WN53</accession>
<evidence type="ECO:0000256" key="4">
    <source>
        <dbReference type="PIRSR" id="PIRSR000103-1"/>
    </source>
</evidence>
<dbReference type="Proteomes" id="UP000465241">
    <property type="component" value="Unassembled WGS sequence"/>
</dbReference>
<organism evidence="7 8">
    <name type="scientific">Mycolicibacterium murale</name>
    <dbReference type="NCBI Taxonomy" id="182220"/>
    <lineage>
        <taxon>Bacteria</taxon>
        <taxon>Bacillati</taxon>
        <taxon>Actinomycetota</taxon>
        <taxon>Actinomycetes</taxon>
        <taxon>Mycobacteriales</taxon>
        <taxon>Mycobacteriaceae</taxon>
        <taxon>Mycolicibacterium</taxon>
    </lineage>
</organism>
<reference evidence="7 8" key="1">
    <citation type="journal article" date="2019" name="Emerg. Microbes Infect.">
        <title>Comprehensive subspecies identification of 175 nontuberculous mycobacteria species based on 7547 genomic profiles.</title>
        <authorList>
            <person name="Matsumoto Y."/>
            <person name="Kinjo T."/>
            <person name="Motooka D."/>
            <person name="Nabeya D."/>
            <person name="Jung N."/>
            <person name="Uechi K."/>
            <person name="Horii T."/>
            <person name="Iida T."/>
            <person name="Fujita J."/>
            <person name="Nakamura S."/>
        </authorList>
    </citation>
    <scope>NUCLEOTIDE SEQUENCE [LARGE SCALE GENOMIC DNA]</scope>
    <source>
        <strain evidence="7 8">JCM 13392</strain>
    </source>
</reference>
<proteinExistence type="inferred from homology"/>
<feature type="domain" description="3-hydroxyisobutyrate dehydrogenase-like NAD-binding" evidence="6">
    <location>
        <begin position="172"/>
        <end position="292"/>
    </location>
</feature>
<gene>
    <name evidence="7" type="ORF">MMUR_29040</name>
</gene>
<evidence type="ECO:0000256" key="3">
    <source>
        <dbReference type="ARBA" id="ARBA00023027"/>
    </source>
</evidence>
<dbReference type="EMBL" id="BLKT01000003">
    <property type="protein sequence ID" value="GFG58768.1"/>
    <property type="molecule type" value="Genomic_DNA"/>
</dbReference>
<dbReference type="PANTHER" id="PTHR22981">
    <property type="entry name" value="3-HYDROXYISOBUTYRATE DEHYDROGENASE-RELATED"/>
    <property type="match status" value="1"/>
</dbReference>
<dbReference type="GO" id="GO:0016616">
    <property type="term" value="F:oxidoreductase activity, acting on the CH-OH group of donors, NAD or NADP as acceptor"/>
    <property type="evidence" value="ECO:0007669"/>
    <property type="project" value="TreeGrafter"/>
</dbReference>
<dbReference type="GO" id="GO:0051287">
    <property type="term" value="F:NAD binding"/>
    <property type="evidence" value="ECO:0007669"/>
    <property type="project" value="InterPro"/>
</dbReference>
<dbReference type="PIRSF" id="PIRSF000103">
    <property type="entry name" value="HIBADH"/>
    <property type="match status" value="1"/>
</dbReference>
<dbReference type="SUPFAM" id="SSF51735">
    <property type="entry name" value="NAD(P)-binding Rossmann-fold domains"/>
    <property type="match status" value="1"/>
</dbReference>
<dbReference type="InterPro" id="IPR029154">
    <property type="entry name" value="HIBADH-like_NADP-bd"/>
</dbReference>
<keyword evidence="2" id="KW-0560">Oxidoreductase</keyword>
<dbReference type="Pfam" id="PF14833">
    <property type="entry name" value="NAD_binding_11"/>
    <property type="match status" value="1"/>
</dbReference>
<dbReference type="InterPro" id="IPR015815">
    <property type="entry name" value="HIBADH-related"/>
</dbReference>
<dbReference type="SUPFAM" id="SSF48179">
    <property type="entry name" value="6-phosphogluconate dehydrogenase C-terminal domain-like"/>
    <property type="match status" value="1"/>
</dbReference>
<dbReference type="Gene3D" id="3.40.50.720">
    <property type="entry name" value="NAD(P)-binding Rossmann-like Domain"/>
    <property type="match status" value="1"/>
</dbReference>
<sequence>MRIGVLGLGAIGSICAGHIATKSDGGVVVYDLEADRVSKAAEAKGVRAALSAADLGSSVDAVVVSLPNPPAVRAALLGPDGLLSSPTEGLLIIDMSTVDPQTSRDIAQAAAASGARYLDTPVSGGQPFNGGVDGATAGTLTFMVGGEELAFRDAIPVLELLGVKWHHLGPAGSGSTVKLISNLMSGIYTLVAAEGFALGAAAGFTPEQLITVFRDTDAKSFFLTDYLYPRLEEGRFEPGFAVDLQVKDHRLAAELGHAFGIPLMFNAVAIQTYEQMRRAGRGNRDVTDAINFWAEHAGVELVLNVE</sequence>
<keyword evidence="3" id="KW-0520">NAD</keyword>
<dbReference type="Gene3D" id="1.10.1040.10">
    <property type="entry name" value="N-(1-d-carboxylethyl)-l-norvaline Dehydrogenase, domain 2"/>
    <property type="match status" value="1"/>
</dbReference>
<dbReference type="PANTHER" id="PTHR22981:SF7">
    <property type="entry name" value="3-HYDROXYISOBUTYRATE DEHYDROGENASE, MITOCHONDRIAL"/>
    <property type="match status" value="1"/>
</dbReference>
<protein>
    <submittedName>
        <fullName evidence="7">2-hydroxy-3-oxopropionate reductase</fullName>
    </submittedName>
</protein>
<dbReference type="RefSeq" id="WP_193489506.1">
    <property type="nucleotide sequence ID" value="NZ_BAAAMC010000008.1"/>
</dbReference>
<dbReference type="InterPro" id="IPR013328">
    <property type="entry name" value="6PGD_dom2"/>
</dbReference>
<dbReference type="AlphaFoldDB" id="A0A7I9WN53"/>
<feature type="domain" description="6-phosphogluconate dehydrogenase NADP-binding" evidence="5">
    <location>
        <begin position="2"/>
        <end position="169"/>
    </location>
</feature>